<organism evidence="1 2">
    <name type="scientific">Chitinilyticum piscinae</name>
    <dbReference type="NCBI Taxonomy" id="2866724"/>
    <lineage>
        <taxon>Bacteria</taxon>
        <taxon>Pseudomonadati</taxon>
        <taxon>Pseudomonadota</taxon>
        <taxon>Betaproteobacteria</taxon>
        <taxon>Neisseriales</taxon>
        <taxon>Chitinibacteraceae</taxon>
        <taxon>Chitinilyticum</taxon>
    </lineage>
</organism>
<evidence type="ECO:0000313" key="2">
    <source>
        <dbReference type="Proteomes" id="UP000604481"/>
    </source>
</evidence>
<dbReference type="EMBL" id="JADFUA010000002">
    <property type="protein sequence ID" value="MBE9608869.1"/>
    <property type="molecule type" value="Genomic_DNA"/>
</dbReference>
<name>A0A8J7KA83_9NEIS</name>
<comment type="caution">
    <text evidence="1">The sequence shown here is derived from an EMBL/GenBank/DDBJ whole genome shotgun (WGS) entry which is preliminary data.</text>
</comment>
<sequence length="46" mass="4605">MELLLLGALAGVVLALVSCLRIKQVAGRVEGEGFLAQAAGGGEQPV</sequence>
<proteinExistence type="predicted"/>
<dbReference type="Proteomes" id="UP000604481">
    <property type="component" value="Unassembled WGS sequence"/>
</dbReference>
<reference evidence="1 2" key="1">
    <citation type="submission" date="2020-10" db="EMBL/GenBank/DDBJ databases">
        <title>The genome sequence of Chitinilyticum litopenaei 4Y14.</title>
        <authorList>
            <person name="Liu Y."/>
        </authorList>
    </citation>
    <scope>NUCLEOTIDE SEQUENCE [LARGE SCALE GENOMIC DNA]</scope>
    <source>
        <strain evidence="1 2">4Y14</strain>
    </source>
</reference>
<dbReference type="AlphaFoldDB" id="A0A8J7KA83"/>
<accession>A0A8J7KA83</accession>
<evidence type="ECO:0000313" key="1">
    <source>
        <dbReference type="EMBL" id="MBE9608869.1"/>
    </source>
</evidence>
<dbReference type="RefSeq" id="WP_194115386.1">
    <property type="nucleotide sequence ID" value="NZ_JADFUA010000002.1"/>
</dbReference>
<gene>
    <name evidence="1" type="ORF">INR99_05860</name>
</gene>
<keyword evidence="2" id="KW-1185">Reference proteome</keyword>
<protein>
    <submittedName>
        <fullName evidence="1">Uncharacterized protein</fullName>
    </submittedName>
</protein>